<dbReference type="InterPro" id="IPR017871">
    <property type="entry name" value="ABC_transporter-like_CS"/>
</dbReference>
<dbReference type="EC" id="3.6.1.3" evidence="12"/>
<dbReference type="InterPro" id="IPR003593">
    <property type="entry name" value="AAA+_ATPase"/>
</dbReference>
<dbReference type="PANTHER" id="PTHR42771">
    <property type="entry name" value="IRON(3+)-HYDROXAMATE IMPORT ATP-BINDING PROTEIN FHUC"/>
    <property type="match status" value="1"/>
</dbReference>
<keyword evidence="13" id="KW-1185">Reference proteome</keyword>
<evidence type="ECO:0000256" key="1">
    <source>
        <dbReference type="ARBA" id="ARBA00004202"/>
    </source>
</evidence>
<dbReference type="FunFam" id="3.40.50.300:FF:000134">
    <property type="entry name" value="Iron-enterobactin ABC transporter ATP-binding protein"/>
    <property type="match status" value="1"/>
</dbReference>
<feature type="domain" description="ABC transporter" evidence="11">
    <location>
        <begin position="2"/>
        <end position="238"/>
    </location>
</feature>
<evidence type="ECO:0000256" key="8">
    <source>
        <dbReference type="ARBA" id="ARBA00023004"/>
    </source>
</evidence>
<dbReference type="InterPro" id="IPR027417">
    <property type="entry name" value="P-loop_NTPase"/>
</dbReference>
<gene>
    <name evidence="12" type="ORF">M992_1297</name>
</gene>
<dbReference type="GO" id="GO:0005524">
    <property type="term" value="F:ATP binding"/>
    <property type="evidence" value="ECO:0007669"/>
    <property type="project" value="UniProtKB-KW"/>
</dbReference>
<proteinExistence type="inferred from homology"/>
<name>A0A0N0Z866_9GAMM</name>
<evidence type="ECO:0000256" key="10">
    <source>
        <dbReference type="ARBA" id="ARBA00023136"/>
    </source>
</evidence>
<organism evidence="12 13">
    <name type="scientific">Moellerella wisconsensis ATCC 35017</name>
    <dbReference type="NCBI Taxonomy" id="1354267"/>
    <lineage>
        <taxon>Bacteria</taxon>
        <taxon>Pseudomonadati</taxon>
        <taxon>Pseudomonadota</taxon>
        <taxon>Gammaproteobacteria</taxon>
        <taxon>Enterobacterales</taxon>
        <taxon>Morganellaceae</taxon>
        <taxon>Moellerella</taxon>
    </lineage>
</organism>
<keyword evidence="3" id="KW-0813">Transport</keyword>
<comment type="caution">
    <text evidence="12">The sequence shown here is derived from an EMBL/GenBank/DDBJ whole genome shotgun (WGS) entry which is preliminary data.</text>
</comment>
<dbReference type="AlphaFoldDB" id="A0A0N0Z866"/>
<dbReference type="SUPFAM" id="SSF52540">
    <property type="entry name" value="P-loop containing nucleoside triphosphate hydrolases"/>
    <property type="match status" value="1"/>
</dbReference>
<keyword evidence="6" id="KW-0547">Nucleotide-binding</keyword>
<evidence type="ECO:0000256" key="3">
    <source>
        <dbReference type="ARBA" id="ARBA00022448"/>
    </source>
</evidence>
<keyword evidence="9" id="KW-0406">Ion transport</keyword>
<evidence type="ECO:0000313" key="12">
    <source>
        <dbReference type="EMBL" id="KPD03169.1"/>
    </source>
</evidence>
<keyword evidence="7 12" id="KW-0067">ATP-binding</keyword>
<dbReference type="PROSITE" id="PS50893">
    <property type="entry name" value="ABC_TRANSPORTER_2"/>
    <property type="match status" value="1"/>
</dbReference>
<accession>A0A0N0Z866</accession>
<comment type="similarity">
    <text evidence="2">Belongs to the ABC transporter superfamily.</text>
</comment>
<dbReference type="InterPro" id="IPR051535">
    <property type="entry name" value="Siderophore_ABC-ATPase"/>
</dbReference>
<evidence type="ECO:0000256" key="2">
    <source>
        <dbReference type="ARBA" id="ARBA00005417"/>
    </source>
</evidence>
<evidence type="ECO:0000313" key="13">
    <source>
        <dbReference type="Proteomes" id="UP000053226"/>
    </source>
</evidence>
<reference evidence="12 13" key="1">
    <citation type="submission" date="2015-07" db="EMBL/GenBank/DDBJ databases">
        <title>ATOL: Assembling a taxonomically balanced genome-scale reconstruction of the evolutionary history of the Enterobacteriaceae.</title>
        <authorList>
            <person name="Plunkett G.III."/>
            <person name="Neeno-Eckwall E.C."/>
            <person name="Glasner J.D."/>
            <person name="Perna N.T."/>
        </authorList>
    </citation>
    <scope>NUCLEOTIDE SEQUENCE [LARGE SCALE GENOMIC DNA]</scope>
    <source>
        <strain evidence="12 13">ATCC 35017</strain>
    </source>
</reference>
<dbReference type="EMBL" id="LGAA01000014">
    <property type="protein sequence ID" value="KPD03169.1"/>
    <property type="molecule type" value="Genomic_DNA"/>
</dbReference>
<evidence type="ECO:0000256" key="9">
    <source>
        <dbReference type="ARBA" id="ARBA00023065"/>
    </source>
</evidence>
<dbReference type="OrthoDB" id="5292475at2"/>
<dbReference type="PROSITE" id="PS00211">
    <property type="entry name" value="ABC_TRANSPORTER_1"/>
    <property type="match status" value="1"/>
</dbReference>
<dbReference type="GO" id="GO:0016887">
    <property type="term" value="F:ATP hydrolysis activity"/>
    <property type="evidence" value="ECO:0007669"/>
    <property type="project" value="InterPro"/>
</dbReference>
<keyword evidence="10" id="KW-0472">Membrane</keyword>
<dbReference type="EC" id="3.6.1.15" evidence="12"/>
<dbReference type="Pfam" id="PF00005">
    <property type="entry name" value="ABC_tran"/>
    <property type="match status" value="1"/>
</dbReference>
<dbReference type="GO" id="GO:0006826">
    <property type="term" value="P:iron ion transport"/>
    <property type="evidence" value="ECO:0007669"/>
    <property type="project" value="UniProtKB-KW"/>
</dbReference>
<protein>
    <submittedName>
        <fullName evidence="12">ATP-binding component of an ABC superfamily ferrichrome transporter</fullName>
        <ecNumber evidence="12">3.6.1.15</ecNumber>
        <ecNumber evidence="12">3.6.1.3</ecNumber>
    </submittedName>
</protein>
<dbReference type="Gene3D" id="3.40.50.300">
    <property type="entry name" value="P-loop containing nucleotide triphosphate hydrolases"/>
    <property type="match status" value="1"/>
</dbReference>
<dbReference type="SMART" id="SM00382">
    <property type="entry name" value="AAA"/>
    <property type="match status" value="1"/>
</dbReference>
<keyword evidence="12" id="KW-0378">Hydrolase</keyword>
<dbReference type="CDD" id="cd03214">
    <property type="entry name" value="ABC_Iron-Siderophores_B12_Hemin"/>
    <property type="match status" value="1"/>
</dbReference>
<dbReference type="InterPro" id="IPR003439">
    <property type="entry name" value="ABC_transporter-like_ATP-bd"/>
</dbReference>
<keyword evidence="5" id="KW-0410">Iron transport</keyword>
<evidence type="ECO:0000256" key="6">
    <source>
        <dbReference type="ARBA" id="ARBA00022741"/>
    </source>
</evidence>
<dbReference type="GO" id="GO:0005886">
    <property type="term" value="C:plasma membrane"/>
    <property type="evidence" value="ECO:0007669"/>
    <property type="project" value="UniProtKB-SubCell"/>
</dbReference>
<keyword evidence="8" id="KW-0408">Iron</keyword>
<evidence type="ECO:0000256" key="4">
    <source>
        <dbReference type="ARBA" id="ARBA00022475"/>
    </source>
</evidence>
<sequence length="263" mass="28712">MFELSDLQIIRSERTILAIDQLSIPDSELTVILGHNGSGKSTLVSLLAGQMTPDTGSICLNGHDISGYKPRDLAKQIAFLPQKLPASAGLTVRELVKLARFPWRGALGRWRKADDQIVDQAMEHAGVSAFASVLADHLSGGERQRAWVAMLLAQQSPILILDEPTSALDIQHQYQLMQLLSELQRTQGVGIIVILHDLNLALRFATHIVALKKGRVDFAGSAQLLNDEPRLSALYDTPIKLIDHPDHALSAETQGRKVAIVCA</sequence>
<dbReference type="Proteomes" id="UP000053226">
    <property type="component" value="Unassembled WGS sequence"/>
</dbReference>
<keyword evidence="4" id="KW-1003">Cell membrane</keyword>
<evidence type="ECO:0000259" key="11">
    <source>
        <dbReference type="PROSITE" id="PS50893"/>
    </source>
</evidence>
<evidence type="ECO:0000256" key="7">
    <source>
        <dbReference type="ARBA" id="ARBA00022840"/>
    </source>
</evidence>
<dbReference type="RefSeq" id="WP_053907818.1">
    <property type="nucleotide sequence ID" value="NZ_CAWMUS010000014.1"/>
</dbReference>
<comment type="subcellular location">
    <subcellularLocation>
        <location evidence="1">Cell membrane</location>
        <topology evidence="1">Peripheral membrane protein</topology>
    </subcellularLocation>
</comment>
<evidence type="ECO:0000256" key="5">
    <source>
        <dbReference type="ARBA" id="ARBA00022496"/>
    </source>
</evidence>
<dbReference type="PANTHER" id="PTHR42771:SF2">
    <property type="entry name" value="IRON(3+)-HYDROXAMATE IMPORT ATP-BINDING PROTEIN FHUC"/>
    <property type="match status" value="1"/>
</dbReference>